<sequence length="102" mass="11634">MQAQLRVCDIKFISAMVIRKGDPDSGSVFLKLNRFSEGCAVFVPVTTIEGERGWMHGLKNGFVDERDCDAYINRQVARDPDLWVLEIEDPKKQYQLDATLVE</sequence>
<name>A0A917FCB2_9PROT</name>
<dbReference type="InterPro" id="IPR009964">
    <property type="entry name" value="DUF1491"/>
</dbReference>
<accession>A0A917FCB2</accession>
<reference evidence="1" key="2">
    <citation type="submission" date="2020-09" db="EMBL/GenBank/DDBJ databases">
        <authorList>
            <person name="Sun Q."/>
            <person name="Zhou Y."/>
        </authorList>
    </citation>
    <scope>NUCLEOTIDE SEQUENCE</scope>
    <source>
        <strain evidence="1">CGMCC 1.15254</strain>
    </source>
</reference>
<dbReference type="Pfam" id="PF07372">
    <property type="entry name" value="DUF1491"/>
    <property type="match status" value="1"/>
</dbReference>
<organism evidence="1 2">
    <name type="scientific">Terasakiella brassicae</name>
    <dbReference type="NCBI Taxonomy" id="1634917"/>
    <lineage>
        <taxon>Bacteria</taxon>
        <taxon>Pseudomonadati</taxon>
        <taxon>Pseudomonadota</taxon>
        <taxon>Alphaproteobacteria</taxon>
        <taxon>Rhodospirillales</taxon>
        <taxon>Terasakiellaceae</taxon>
        <taxon>Terasakiella</taxon>
    </lineage>
</organism>
<dbReference type="Gene3D" id="3.40.1530.20">
    <property type="entry name" value="Protein of unknown function (DUF1491)"/>
    <property type="match status" value="1"/>
</dbReference>
<dbReference type="EMBL" id="BMHV01000015">
    <property type="protein sequence ID" value="GGF67486.1"/>
    <property type="molecule type" value="Genomic_DNA"/>
</dbReference>
<proteinExistence type="predicted"/>
<protein>
    <recommendedName>
        <fullName evidence="3">DUF1491 domain-containing protein</fullName>
    </recommendedName>
</protein>
<evidence type="ECO:0000313" key="2">
    <source>
        <dbReference type="Proteomes" id="UP000632498"/>
    </source>
</evidence>
<reference evidence="1" key="1">
    <citation type="journal article" date="2014" name="Int. J. Syst. Evol. Microbiol.">
        <title>Complete genome sequence of Corynebacterium casei LMG S-19264T (=DSM 44701T), isolated from a smear-ripened cheese.</title>
        <authorList>
            <consortium name="US DOE Joint Genome Institute (JGI-PGF)"/>
            <person name="Walter F."/>
            <person name="Albersmeier A."/>
            <person name="Kalinowski J."/>
            <person name="Ruckert C."/>
        </authorList>
    </citation>
    <scope>NUCLEOTIDE SEQUENCE</scope>
    <source>
        <strain evidence="1">CGMCC 1.15254</strain>
    </source>
</reference>
<keyword evidence="2" id="KW-1185">Reference proteome</keyword>
<dbReference type="AlphaFoldDB" id="A0A917FCB2"/>
<evidence type="ECO:0008006" key="3">
    <source>
        <dbReference type="Google" id="ProtNLM"/>
    </source>
</evidence>
<gene>
    <name evidence="1" type="ORF">GCM10011332_21990</name>
</gene>
<comment type="caution">
    <text evidence="1">The sequence shown here is derived from an EMBL/GenBank/DDBJ whole genome shotgun (WGS) entry which is preliminary data.</text>
</comment>
<evidence type="ECO:0000313" key="1">
    <source>
        <dbReference type="EMBL" id="GGF67486.1"/>
    </source>
</evidence>
<dbReference type="Proteomes" id="UP000632498">
    <property type="component" value="Unassembled WGS sequence"/>
</dbReference>